<dbReference type="OMA" id="WHATKNI"/>
<accession>A0A9J7HQG9</accession>
<keyword evidence="2" id="KW-1185">Reference proteome</keyword>
<feature type="region of interest" description="Disordered" evidence="1">
    <location>
        <begin position="575"/>
        <end position="605"/>
    </location>
</feature>
<feature type="compositionally biased region" description="Pro residues" evidence="1">
    <location>
        <begin position="8"/>
        <end position="24"/>
    </location>
</feature>
<protein>
    <submittedName>
        <fullName evidence="3">Uncharacterized protein LOC118406560</fullName>
    </submittedName>
</protein>
<name>A0A9J7HQG9_BRAFL</name>
<dbReference type="AlphaFoldDB" id="A0A9J7HQG9"/>
<evidence type="ECO:0000256" key="1">
    <source>
        <dbReference type="SAM" id="MobiDB-lite"/>
    </source>
</evidence>
<gene>
    <name evidence="3" type="primary">LOC118406560</name>
</gene>
<dbReference type="RefSeq" id="XP_035662550.1">
    <property type="nucleotide sequence ID" value="XM_035806657.1"/>
</dbReference>
<sequence length="605" mass="68600">MAEGGQAPRPPLVPISGNCPPPTPSTRKRKLLTGGTSTTLRNPRKTIECLFPGTPDEARAERAEMEAKISQVKVLLGGANDITTKDMIMALLDSYLAVNDHSTASAPLPLPKYQSISDQNRDREGQKLFIAAEDSIRYLILNLHEHAQQCREQQKVRSLLLRGHTGIFTMRCRRGHGFMWTSSPHIGKPFLVNLRMAHGYMSSGMLPNQYKRLCANAGIGQISDANQRKSMMLYADIASDQAKASMMDAITEEIGEQPAKRLSIVTDARHAQRKNSYRSDIMALGQNNHKVVAYAPITKQDLRSSNQHEVLGTERLYKYFDELGLQIVDHAHDRQASVNKIVKDRPPLADGTRTTNSNDTWHATKNIPSKFKELTKGARWNVGITWHPELVDKAAAVKTHFYWSMSRCGGSEQVLRDSLMNIVAHYRNQHDNCSPESRCRTDDRYRPTKLIIRNEGAIELLTKFIQKHTVYKWPCDYVLCKDTLYVESFNNACLQYLDKRIFFGTLNYGLRMNLAILDWNEHVDRPATSRYQRFRVANPRQNNGGKRVLVAKTYRFLRELIHTFLGRVRTAGDLPALPPGRQPNQRAADGDRLLEDDYSSAEEDE</sequence>
<dbReference type="OrthoDB" id="5956574at2759"/>
<feature type="region of interest" description="Disordered" evidence="1">
    <location>
        <begin position="1"/>
        <end position="39"/>
    </location>
</feature>
<dbReference type="GeneID" id="118406560"/>
<dbReference type="KEGG" id="bfo:118406560"/>
<evidence type="ECO:0000313" key="2">
    <source>
        <dbReference type="Proteomes" id="UP000001554"/>
    </source>
</evidence>
<dbReference type="PANTHER" id="PTHR31751">
    <property type="entry name" value="SI:CH211-108C17.2-RELATED-RELATED"/>
    <property type="match status" value="1"/>
</dbReference>
<feature type="compositionally biased region" description="Acidic residues" evidence="1">
    <location>
        <begin position="596"/>
        <end position="605"/>
    </location>
</feature>
<reference evidence="2" key="1">
    <citation type="journal article" date="2020" name="Nat. Ecol. Evol.">
        <title>Deeply conserved synteny resolves early events in vertebrate evolution.</title>
        <authorList>
            <person name="Simakov O."/>
            <person name="Marletaz F."/>
            <person name="Yue J.X."/>
            <person name="O'Connell B."/>
            <person name="Jenkins J."/>
            <person name="Brandt A."/>
            <person name="Calef R."/>
            <person name="Tung C.H."/>
            <person name="Huang T.K."/>
            <person name="Schmutz J."/>
            <person name="Satoh N."/>
            <person name="Yu J.K."/>
            <person name="Putnam N.H."/>
            <person name="Green R.E."/>
            <person name="Rokhsar D.S."/>
        </authorList>
    </citation>
    <scope>NUCLEOTIDE SEQUENCE [LARGE SCALE GENOMIC DNA]</scope>
    <source>
        <strain evidence="2">S238N-H82</strain>
    </source>
</reference>
<reference evidence="3" key="2">
    <citation type="submission" date="2025-08" db="UniProtKB">
        <authorList>
            <consortium name="RefSeq"/>
        </authorList>
    </citation>
    <scope>IDENTIFICATION</scope>
    <source>
        <strain evidence="3">S238N-H82</strain>
        <tissue evidence="3">Testes</tissue>
    </source>
</reference>
<organism evidence="2 3">
    <name type="scientific">Branchiostoma floridae</name>
    <name type="common">Florida lancelet</name>
    <name type="synonym">Amphioxus</name>
    <dbReference type="NCBI Taxonomy" id="7739"/>
    <lineage>
        <taxon>Eukaryota</taxon>
        <taxon>Metazoa</taxon>
        <taxon>Chordata</taxon>
        <taxon>Cephalochordata</taxon>
        <taxon>Leptocardii</taxon>
        <taxon>Amphioxiformes</taxon>
        <taxon>Branchiostomatidae</taxon>
        <taxon>Branchiostoma</taxon>
    </lineage>
</organism>
<dbReference type="Proteomes" id="UP000001554">
    <property type="component" value="Chromosome 19"/>
</dbReference>
<proteinExistence type="predicted"/>
<evidence type="ECO:0000313" key="3">
    <source>
        <dbReference type="RefSeq" id="XP_035662550.1"/>
    </source>
</evidence>